<evidence type="ECO:0000313" key="6">
    <source>
        <dbReference type="EMBL" id="REA80459.1"/>
    </source>
</evidence>
<dbReference type="RefSeq" id="WP_015729670.1">
    <property type="nucleotide sequence ID" value="NZ_BAAFHR010000003.1"/>
</dbReference>
<dbReference type="InterPro" id="IPR011008">
    <property type="entry name" value="Dimeric_a/b-barrel"/>
</dbReference>
<comment type="caution">
    <text evidence="5">The sequence shown here is derived from an EMBL/GenBank/DDBJ whole genome shotgun (WGS) entry which is preliminary data.</text>
</comment>
<dbReference type="Pfam" id="PF03992">
    <property type="entry name" value="ABM"/>
    <property type="match status" value="1"/>
</dbReference>
<evidence type="ECO:0000259" key="4">
    <source>
        <dbReference type="PROSITE" id="PS51725"/>
    </source>
</evidence>
<evidence type="ECO:0000313" key="7">
    <source>
        <dbReference type="Proteomes" id="UP000246800"/>
    </source>
</evidence>
<reference evidence="5 7" key="1">
    <citation type="journal article" date="2018" name="Vet. Microbiol.">
        <title>Clonal diversity and geographic distribution of methicillin-resistant Staphylococcus pseudintermedius from Australian animals: Discovery of novel sequence types.</title>
        <authorList>
            <person name="Worthing K.A."/>
            <person name="Abraham S."/>
            <person name="Coombs G.W."/>
            <person name="Pang S."/>
            <person name="Saputra S."/>
            <person name="Jordan D."/>
            <person name="Trott D.J."/>
            <person name="Norris J.M."/>
        </authorList>
    </citation>
    <scope>NUCLEOTIDE SEQUENCE [LARGE SCALE GENOMIC DNA]</scope>
    <source>
        <strain evidence="5 7">ST525 1</strain>
    </source>
</reference>
<dbReference type="SUPFAM" id="SSF54909">
    <property type="entry name" value="Dimeric alpha+beta barrel"/>
    <property type="match status" value="1"/>
</dbReference>
<evidence type="ECO:0000256" key="1">
    <source>
        <dbReference type="ARBA" id="ARBA00009267"/>
    </source>
</evidence>
<dbReference type="PROSITE" id="PS51725">
    <property type="entry name" value="ABM"/>
    <property type="match status" value="1"/>
</dbReference>
<gene>
    <name evidence="5" type="ORF">DD902_10020</name>
    <name evidence="6" type="ORF">DV961_11220</name>
</gene>
<comment type="similarity">
    <text evidence="1">Belongs to the TRAP family.</text>
</comment>
<evidence type="ECO:0000313" key="8">
    <source>
        <dbReference type="Proteomes" id="UP000256409"/>
    </source>
</evidence>
<dbReference type="EMBL" id="QEIT01000056">
    <property type="protein sequence ID" value="PWZ73737.1"/>
    <property type="molecule type" value="Genomic_DNA"/>
</dbReference>
<dbReference type="OrthoDB" id="384737at2"/>
<dbReference type="Proteomes" id="UP000256409">
    <property type="component" value="Unassembled WGS sequence"/>
</dbReference>
<dbReference type="Proteomes" id="UP000246800">
    <property type="component" value="Unassembled WGS sequence"/>
</dbReference>
<name>A0A2A4EIN0_STAPS</name>
<dbReference type="InterPro" id="IPR007138">
    <property type="entry name" value="ABM_dom"/>
</dbReference>
<evidence type="ECO:0000256" key="2">
    <source>
        <dbReference type="ARBA" id="ARBA00018486"/>
    </source>
</evidence>
<dbReference type="GeneID" id="93823853"/>
<proteinExistence type="inferred from homology"/>
<dbReference type="PANTHER" id="PTHR34474:SF4">
    <property type="entry name" value="HEME OXYGENASE (STAPHYLOBILIN-PRODUCING) 1"/>
    <property type="match status" value="1"/>
</dbReference>
<sequence>MFMAENKLTLQKGTAEATMKRFHRRQGIETIDGFIEMYVTQTNGLKEYDEVKILTVWQSEAAFREWLGSDVFKASHKNVRQHHEEKESPILKNKVSTYQIGYHYEKAHA</sequence>
<reference evidence="8" key="3">
    <citation type="journal article" date="2018" name="Vet. Microbiol.">
        <title>Molecular epidemiology of methicillin-resistant staphylococci amongst veterinary personnel, personnel-owned pets, patients and the hospital environment of two companion animal veterinary hospitals.</title>
        <authorList>
            <person name="Worthing K.A."/>
            <person name="Brown J."/>
            <person name="Gerber L."/>
            <person name="Abraham S."/>
            <person name="Trott D."/>
            <person name="Norris J.M."/>
        </authorList>
    </citation>
    <scope>NUCLEOTIDE SEQUENCE [LARGE SCALE GENOMIC DNA]</scope>
    <source>
        <strain evidence="8">ST496-2</strain>
    </source>
</reference>
<dbReference type="EMBL" id="QQPC01000082">
    <property type="protein sequence ID" value="REA80459.1"/>
    <property type="molecule type" value="Genomic_DNA"/>
</dbReference>
<accession>A0A2A4EIN0</accession>
<evidence type="ECO:0000313" key="5">
    <source>
        <dbReference type="EMBL" id="PWZ73737.1"/>
    </source>
</evidence>
<dbReference type="AlphaFoldDB" id="A0A2A4EIN0"/>
<reference evidence="6" key="2">
    <citation type="journal article" date="2018" name="Vet. Microbiol.">
        <title>Methicillin-resistant staphylococci amongst veterinary personnel, personnel-owned pets, patients and the hospital environment of two small animal veterinary hospitals.</title>
        <authorList>
            <person name="Worthing K.A."/>
            <person name="Brown J."/>
            <person name="Gerber L."/>
            <person name="Abraham S."/>
            <person name="Trott D."/>
            <person name="Norris J.M."/>
        </authorList>
    </citation>
    <scope>NUCLEOTIDE SEQUENCE</scope>
    <source>
        <strain evidence="6">ST496-2</strain>
    </source>
</reference>
<evidence type="ECO:0000256" key="3">
    <source>
        <dbReference type="ARBA" id="ARBA00032861"/>
    </source>
</evidence>
<organism evidence="5 7">
    <name type="scientific">Staphylococcus pseudintermedius</name>
    <dbReference type="NCBI Taxonomy" id="283734"/>
    <lineage>
        <taxon>Bacteria</taxon>
        <taxon>Bacillati</taxon>
        <taxon>Bacillota</taxon>
        <taxon>Bacilli</taxon>
        <taxon>Bacillales</taxon>
        <taxon>Staphylococcaceae</taxon>
        <taxon>Staphylococcus</taxon>
        <taxon>Staphylococcus intermedius group</taxon>
    </lineage>
</organism>
<protein>
    <recommendedName>
        <fullName evidence="2">Signal transduction protein TRAP</fullName>
    </recommendedName>
    <alternativeName>
        <fullName evidence="3">Target of RNAIII-activating protein</fullName>
    </alternativeName>
</protein>
<dbReference type="InterPro" id="IPR050404">
    <property type="entry name" value="Heme-degrading_MO"/>
</dbReference>
<feature type="domain" description="ABM" evidence="4">
    <location>
        <begin position="2"/>
        <end position="91"/>
    </location>
</feature>
<dbReference type="PANTHER" id="PTHR34474">
    <property type="entry name" value="SIGNAL TRANSDUCTION PROTEIN TRAP"/>
    <property type="match status" value="1"/>
</dbReference>
<dbReference type="Gene3D" id="3.30.70.100">
    <property type="match status" value="1"/>
</dbReference>